<comment type="caution">
    <text evidence="2">The sequence shown here is derived from an EMBL/GenBank/DDBJ whole genome shotgun (WGS) entry which is preliminary data.</text>
</comment>
<organism evidence="2 3">
    <name type="scientific">Bacteroides xylanisolvens</name>
    <dbReference type="NCBI Taxonomy" id="371601"/>
    <lineage>
        <taxon>Bacteria</taxon>
        <taxon>Pseudomonadati</taxon>
        <taxon>Bacteroidota</taxon>
        <taxon>Bacteroidia</taxon>
        <taxon>Bacteroidales</taxon>
        <taxon>Bacteroidaceae</taxon>
        <taxon>Bacteroides</taxon>
    </lineage>
</organism>
<evidence type="ECO:0000313" key="2">
    <source>
        <dbReference type="EMBL" id="HJG14457.1"/>
    </source>
</evidence>
<reference evidence="2" key="2">
    <citation type="submission" date="2021-09" db="EMBL/GenBank/DDBJ databases">
        <authorList>
            <person name="Gilroy R."/>
        </authorList>
    </citation>
    <scope>NUCLEOTIDE SEQUENCE</scope>
    <source>
        <strain evidence="2">CHK154-13316</strain>
    </source>
</reference>
<dbReference type="EMBL" id="DYVL01000229">
    <property type="protein sequence ID" value="HJG14457.1"/>
    <property type="molecule type" value="Genomic_DNA"/>
</dbReference>
<keyword evidence="1" id="KW-0472">Membrane</keyword>
<keyword evidence="1" id="KW-1133">Transmembrane helix</keyword>
<name>A0A921IAR2_9BACE</name>
<feature type="transmembrane region" description="Helical" evidence="1">
    <location>
        <begin position="181"/>
        <end position="202"/>
    </location>
</feature>
<proteinExistence type="predicted"/>
<evidence type="ECO:0000256" key="1">
    <source>
        <dbReference type="SAM" id="Phobius"/>
    </source>
</evidence>
<evidence type="ECO:0000313" key="3">
    <source>
        <dbReference type="Proteomes" id="UP000747074"/>
    </source>
</evidence>
<keyword evidence="2" id="KW-0808">Transferase</keyword>
<accession>A0A921IAR2</accession>
<protein>
    <submittedName>
        <fullName evidence="2">Glycosyl transferase</fullName>
    </submittedName>
</protein>
<dbReference type="Gene3D" id="3.90.550.10">
    <property type="entry name" value="Spore Coat Polysaccharide Biosynthesis Protein SpsA, Chain A"/>
    <property type="match status" value="1"/>
</dbReference>
<dbReference type="InterPro" id="IPR029044">
    <property type="entry name" value="Nucleotide-diphossugar_trans"/>
</dbReference>
<reference evidence="2" key="1">
    <citation type="journal article" date="2021" name="PeerJ">
        <title>Extensive microbial diversity within the chicken gut microbiome revealed by metagenomics and culture.</title>
        <authorList>
            <person name="Gilroy R."/>
            <person name="Ravi A."/>
            <person name="Getino M."/>
            <person name="Pursley I."/>
            <person name="Horton D.L."/>
            <person name="Alikhan N.F."/>
            <person name="Baker D."/>
            <person name="Gharbi K."/>
            <person name="Hall N."/>
            <person name="Watson M."/>
            <person name="Adriaenssens E.M."/>
            <person name="Foster-Nyarko E."/>
            <person name="Jarju S."/>
            <person name="Secka A."/>
            <person name="Antonio M."/>
            <person name="Oren A."/>
            <person name="Chaudhuri R.R."/>
            <person name="La Ragione R."/>
            <person name="Hildebrand F."/>
            <person name="Pallen M.J."/>
        </authorList>
    </citation>
    <scope>NUCLEOTIDE SEQUENCE</scope>
    <source>
        <strain evidence="2">CHK154-13316</strain>
    </source>
</reference>
<dbReference type="GO" id="GO:0016740">
    <property type="term" value="F:transferase activity"/>
    <property type="evidence" value="ECO:0007669"/>
    <property type="project" value="UniProtKB-KW"/>
</dbReference>
<dbReference type="Proteomes" id="UP000747074">
    <property type="component" value="Unassembled WGS sequence"/>
</dbReference>
<keyword evidence="1" id="KW-0812">Transmembrane</keyword>
<sequence>MREFEDQKLLIAKENRSSGEYCWTCTPSTVLYVLNHYDVDSCTYIDADLYFFSSPQILIDEVGDDSVMITEHRYTEKYDQTKTSGKYCVQFVFFRNDKRARKVLDWWREACLEWCYNRQEDGKFGDQKYLDNWCTRFEGVHELQHLGGGVAPWNMQQYIFMNKKGRVYGIENSTKKTFEVIFFHFHGTFFLSPVYFLFAAGYDKGIKGVFRSFFIPYNIEILRIRRKYPDIKRKEKFAKKKEWLPYSRFEKRCCLWSFAIMMLRFWK</sequence>
<dbReference type="SUPFAM" id="SSF53448">
    <property type="entry name" value="Nucleotide-diphospho-sugar transferases"/>
    <property type="match status" value="1"/>
</dbReference>
<gene>
    <name evidence="2" type="ORF">K8V07_21365</name>
</gene>
<dbReference type="AlphaFoldDB" id="A0A921IAR2"/>